<reference evidence="9 10" key="1">
    <citation type="journal article" date="2014" name="Nature">
        <title>An environmental bacterial taxon with a large and distinct metabolic repertoire.</title>
        <authorList>
            <person name="Wilson M.C."/>
            <person name="Mori T."/>
            <person name="Ruckert C."/>
            <person name="Uria A.R."/>
            <person name="Helf M.J."/>
            <person name="Takada K."/>
            <person name="Gernert C."/>
            <person name="Steffens U.A."/>
            <person name="Heycke N."/>
            <person name="Schmitt S."/>
            <person name="Rinke C."/>
            <person name="Helfrich E.J."/>
            <person name="Brachmann A.O."/>
            <person name="Gurgui C."/>
            <person name="Wakimoto T."/>
            <person name="Kracht M."/>
            <person name="Crusemann M."/>
            <person name="Hentschel U."/>
            <person name="Abe I."/>
            <person name="Matsunaga S."/>
            <person name="Kalinowski J."/>
            <person name="Takeyama H."/>
            <person name="Piel J."/>
        </authorList>
    </citation>
    <scope>NUCLEOTIDE SEQUENCE [LARGE SCALE GENOMIC DNA]</scope>
    <source>
        <strain evidence="10">TSY1</strain>
    </source>
</reference>
<dbReference type="PATRIC" id="fig|1429438.4.peg.5548"/>
<dbReference type="GO" id="GO:0003995">
    <property type="term" value="F:acyl-CoA dehydrogenase activity"/>
    <property type="evidence" value="ECO:0007669"/>
    <property type="project" value="TreeGrafter"/>
</dbReference>
<evidence type="ECO:0000259" key="6">
    <source>
        <dbReference type="Pfam" id="PF00441"/>
    </source>
</evidence>
<evidence type="ECO:0000313" key="9">
    <source>
        <dbReference type="EMBL" id="ETW95812.1"/>
    </source>
</evidence>
<dbReference type="InterPro" id="IPR013786">
    <property type="entry name" value="AcylCoA_DH/ox_N"/>
</dbReference>
<dbReference type="InterPro" id="IPR009100">
    <property type="entry name" value="AcylCoA_DH/oxidase_NM_dom_sf"/>
</dbReference>
<evidence type="ECO:0000256" key="3">
    <source>
        <dbReference type="ARBA" id="ARBA00022630"/>
    </source>
</evidence>
<dbReference type="InterPro" id="IPR036250">
    <property type="entry name" value="AcylCo_DH-like_C"/>
</dbReference>
<dbReference type="EMBL" id="AZHW01000869">
    <property type="protein sequence ID" value="ETW95812.1"/>
    <property type="molecule type" value="Genomic_DNA"/>
</dbReference>
<dbReference type="PANTHER" id="PTHR43884:SF12">
    <property type="entry name" value="ISOVALERYL-COA DEHYDROGENASE, MITOCHONDRIAL-RELATED"/>
    <property type="match status" value="1"/>
</dbReference>
<comment type="caution">
    <text evidence="9">The sequence shown here is derived from an EMBL/GenBank/DDBJ whole genome shotgun (WGS) entry which is preliminary data.</text>
</comment>
<evidence type="ECO:0000259" key="8">
    <source>
        <dbReference type="Pfam" id="PF02771"/>
    </source>
</evidence>
<dbReference type="Gene3D" id="1.10.540.10">
    <property type="entry name" value="Acyl-CoA dehydrogenase/oxidase, N-terminal domain"/>
    <property type="match status" value="1"/>
</dbReference>
<dbReference type="PANTHER" id="PTHR43884">
    <property type="entry name" value="ACYL-COA DEHYDROGENASE"/>
    <property type="match status" value="1"/>
</dbReference>
<feature type="domain" description="Acyl-CoA dehydrogenase/oxidase N-terminal" evidence="8">
    <location>
        <begin position="5"/>
        <end position="117"/>
    </location>
</feature>
<dbReference type="SUPFAM" id="SSF56645">
    <property type="entry name" value="Acyl-CoA dehydrogenase NM domain-like"/>
    <property type="match status" value="1"/>
</dbReference>
<dbReference type="FunFam" id="1.20.140.10:FF:000004">
    <property type="entry name" value="Acyl-CoA dehydrogenase FadE25"/>
    <property type="match status" value="1"/>
</dbReference>
<comment type="similarity">
    <text evidence="2 5">Belongs to the acyl-CoA dehydrogenase family.</text>
</comment>
<dbReference type="Gene3D" id="1.20.140.10">
    <property type="entry name" value="Butyryl-CoA Dehydrogenase, subunit A, domain 3"/>
    <property type="match status" value="1"/>
</dbReference>
<evidence type="ECO:0000259" key="7">
    <source>
        <dbReference type="Pfam" id="PF02770"/>
    </source>
</evidence>
<evidence type="ECO:0000256" key="4">
    <source>
        <dbReference type="ARBA" id="ARBA00022827"/>
    </source>
</evidence>
<evidence type="ECO:0000256" key="1">
    <source>
        <dbReference type="ARBA" id="ARBA00001974"/>
    </source>
</evidence>
<feature type="domain" description="Acyl-CoA oxidase/dehydrogenase middle" evidence="7">
    <location>
        <begin position="126"/>
        <end position="229"/>
    </location>
</feature>
<dbReference type="Pfam" id="PF00441">
    <property type="entry name" value="Acyl-CoA_dh_1"/>
    <property type="match status" value="1"/>
</dbReference>
<comment type="cofactor">
    <cofactor evidence="1 5">
        <name>FAD</name>
        <dbReference type="ChEBI" id="CHEBI:57692"/>
    </cofactor>
</comment>
<dbReference type="HOGENOM" id="CLU_018204_0_2_7"/>
<dbReference type="InterPro" id="IPR046373">
    <property type="entry name" value="Acyl-CoA_Oxase/DH_mid-dom_sf"/>
</dbReference>
<dbReference type="SUPFAM" id="SSF47203">
    <property type="entry name" value="Acyl-CoA dehydrogenase C-terminal domain-like"/>
    <property type="match status" value="1"/>
</dbReference>
<dbReference type="InterPro" id="IPR037069">
    <property type="entry name" value="AcylCoA_DH/ox_N_sf"/>
</dbReference>
<evidence type="ECO:0000313" key="10">
    <source>
        <dbReference type="Proteomes" id="UP000019141"/>
    </source>
</evidence>
<keyword evidence="10" id="KW-1185">Reference proteome</keyword>
<evidence type="ECO:0000256" key="5">
    <source>
        <dbReference type="RuleBase" id="RU362125"/>
    </source>
</evidence>
<gene>
    <name evidence="9" type="ORF">ETSY1_29135</name>
</gene>
<keyword evidence="3 5" id="KW-0285">Flavoprotein</keyword>
<organism evidence="9 10">
    <name type="scientific">Entotheonella factor</name>
    <dbReference type="NCBI Taxonomy" id="1429438"/>
    <lineage>
        <taxon>Bacteria</taxon>
        <taxon>Pseudomonadati</taxon>
        <taxon>Nitrospinota/Tectimicrobiota group</taxon>
        <taxon>Candidatus Tectimicrobiota</taxon>
        <taxon>Candidatus Entotheonellia</taxon>
        <taxon>Candidatus Entotheonellales</taxon>
        <taxon>Candidatus Entotheonellaceae</taxon>
        <taxon>Candidatus Entotheonella</taxon>
    </lineage>
</organism>
<dbReference type="Pfam" id="PF02771">
    <property type="entry name" value="Acyl-CoA_dh_N"/>
    <property type="match status" value="1"/>
</dbReference>
<accession>W4LCW2</accession>
<dbReference type="GO" id="GO:0050660">
    <property type="term" value="F:flavin adenine dinucleotide binding"/>
    <property type="evidence" value="ECO:0007669"/>
    <property type="project" value="InterPro"/>
</dbReference>
<sequence length="394" mass="42689">MFELTEEQQDLQLSMRRFSRREVRWKARKLDNAPPGTIDWELLRQSCDFGLISGQIPLDHGGTMDPMSTAIALEEIAHWDGGFATLLSANGLAQQALAQSGRQDLMAHIFDAVIQGEAQREPVLGALAVTERHIGSDLIHPAVSDPARMMVTAKRRGDTYVLSGRKAYCAGGNIANWLCVFATVDDNRHPDGLTGFWVPTDVKGFHVSAILPTMGLRGCPLVEFYLEGVEVPQLHRLTDEGAGRQLLAALSASGRSQGAAIAVGIARGAFELGRQHALNRVQGGGPIMQHQMIQHMLADMATQIEAARLLTYKSAATSPLSTSLSSMAKVFASDMAVKVATDAVQLMGAFGTTLKSGAEKYFRDAKMTQIFQGTNELCRLDITYPTLQEAGLLP</sequence>
<name>W4LCW2_ENTF1</name>
<evidence type="ECO:0008006" key="11">
    <source>
        <dbReference type="Google" id="ProtNLM"/>
    </source>
</evidence>
<feature type="domain" description="Acyl-CoA dehydrogenase/oxidase C-terminal" evidence="6">
    <location>
        <begin position="253"/>
        <end position="382"/>
    </location>
</feature>
<dbReference type="InterPro" id="IPR006091">
    <property type="entry name" value="Acyl-CoA_Oxase/DH_mid-dom"/>
</dbReference>
<proteinExistence type="inferred from homology"/>
<dbReference type="Pfam" id="PF02770">
    <property type="entry name" value="Acyl-CoA_dh_M"/>
    <property type="match status" value="1"/>
</dbReference>
<protein>
    <recommendedName>
        <fullName evidence="11">Acyl-CoA dehydrogenase</fullName>
    </recommendedName>
</protein>
<keyword evidence="5" id="KW-0560">Oxidoreductase</keyword>
<evidence type="ECO:0000256" key="2">
    <source>
        <dbReference type="ARBA" id="ARBA00009347"/>
    </source>
</evidence>
<dbReference type="InterPro" id="IPR009075">
    <property type="entry name" value="AcylCo_DH/oxidase_C"/>
</dbReference>
<dbReference type="Proteomes" id="UP000019141">
    <property type="component" value="Unassembled WGS sequence"/>
</dbReference>
<dbReference type="Gene3D" id="2.40.110.10">
    <property type="entry name" value="Butyryl-CoA Dehydrogenase, subunit A, domain 2"/>
    <property type="match status" value="1"/>
</dbReference>
<keyword evidence="4 5" id="KW-0274">FAD</keyword>
<dbReference type="AlphaFoldDB" id="W4LCW2"/>